<dbReference type="STRING" id="1193682.BJP25_16340"/>
<keyword evidence="1 4" id="KW-0489">Methyltransferase</keyword>
<comment type="caution">
    <text evidence="4">The sequence shown here is derived from an EMBL/GenBank/DDBJ whole genome shotgun (WGS) entry which is preliminary data.</text>
</comment>
<dbReference type="RefSeq" id="WP_075974703.1">
    <property type="nucleotide sequence ID" value="NZ_MKQR01000009.1"/>
</dbReference>
<keyword evidence="3" id="KW-0949">S-adenosyl-L-methionine</keyword>
<dbReference type="Gene3D" id="3.40.50.150">
    <property type="entry name" value="Vaccinia Virus protein VP39"/>
    <property type="match status" value="1"/>
</dbReference>
<dbReference type="Pfam" id="PF01596">
    <property type="entry name" value="Methyltransf_3"/>
    <property type="match status" value="1"/>
</dbReference>
<dbReference type="GO" id="GO:0008171">
    <property type="term" value="F:O-methyltransferase activity"/>
    <property type="evidence" value="ECO:0007669"/>
    <property type="project" value="InterPro"/>
</dbReference>
<proteinExistence type="predicted"/>
<dbReference type="SUPFAM" id="SSF53335">
    <property type="entry name" value="S-adenosyl-L-methionine-dependent methyltransferases"/>
    <property type="match status" value="1"/>
</dbReference>
<evidence type="ECO:0000313" key="5">
    <source>
        <dbReference type="Proteomes" id="UP000186040"/>
    </source>
</evidence>
<dbReference type="CDD" id="cd02440">
    <property type="entry name" value="AdoMet_MTases"/>
    <property type="match status" value="1"/>
</dbReference>
<dbReference type="InterPro" id="IPR050362">
    <property type="entry name" value="Cation-dep_OMT"/>
</dbReference>
<dbReference type="GO" id="GO:0032259">
    <property type="term" value="P:methylation"/>
    <property type="evidence" value="ECO:0007669"/>
    <property type="project" value="UniProtKB-KW"/>
</dbReference>
<gene>
    <name evidence="4" type="ORF">BJP25_16340</name>
</gene>
<dbReference type="EMBL" id="MKQR01000009">
    <property type="protein sequence ID" value="OLR93804.1"/>
    <property type="molecule type" value="Genomic_DNA"/>
</dbReference>
<dbReference type="PROSITE" id="PS51682">
    <property type="entry name" value="SAM_OMT_I"/>
    <property type="match status" value="1"/>
</dbReference>
<dbReference type="AlphaFoldDB" id="A0A1Q9LP85"/>
<dbReference type="PANTHER" id="PTHR10509:SF14">
    <property type="entry name" value="CAFFEOYL-COA O-METHYLTRANSFERASE 3-RELATED"/>
    <property type="match status" value="1"/>
</dbReference>
<dbReference type="PANTHER" id="PTHR10509">
    <property type="entry name" value="O-METHYLTRANSFERASE-RELATED"/>
    <property type="match status" value="1"/>
</dbReference>
<keyword evidence="2 4" id="KW-0808">Transferase</keyword>
<accession>A0A1Q9LP85</accession>
<dbReference type="GO" id="GO:0008757">
    <property type="term" value="F:S-adenosylmethionine-dependent methyltransferase activity"/>
    <property type="evidence" value="ECO:0007669"/>
    <property type="project" value="TreeGrafter"/>
</dbReference>
<reference evidence="4 5" key="1">
    <citation type="submission" date="2016-10" db="EMBL/GenBank/DDBJ databases">
        <title>The Draft Genome Sequence of Actinokineospora bangkokensis 44EHWT reveals the biosynthetic pathway of antifungal compounds Thailandins with unusual extender unit butylmalonyl-CoA.</title>
        <authorList>
            <person name="Greule A."/>
            <person name="Intra B."/>
            <person name="Flemming S."/>
            <person name="Rommel M.G."/>
            <person name="Panbangred W."/>
            <person name="Bechthold A."/>
        </authorList>
    </citation>
    <scope>NUCLEOTIDE SEQUENCE [LARGE SCALE GENOMIC DNA]</scope>
    <source>
        <strain evidence="4 5">44EHW</strain>
    </source>
</reference>
<dbReference type="InterPro" id="IPR029063">
    <property type="entry name" value="SAM-dependent_MTases_sf"/>
</dbReference>
<name>A0A1Q9LP85_9PSEU</name>
<sequence>MGWVVQQEWSRVDEYLVSALVEQDEVLTGALERARAAGLPPIDVAPNQGALLHLWVRALGARRVLELGTLGGYSTIWMGRALPAGGSLVTCEVSAEHAAVARENLAVAGLSEVVDVRVGPAVETLEGLVGGEPFDFVFIDADKENNPSYFRLAVGLTRPGGVIVVDNVVRGGAIADEGSVNPQVVATREMNRLIAAEPRVVATAVQTVGSKGYDGFAFLLVTG</sequence>
<keyword evidence="5" id="KW-1185">Reference proteome</keyword>
<evidence type="ECO:0000256" key="1">
    <source>
        <dbReference type="ARBA" id="ARBA00022603"/>
    </source>
</evidence>
<dbReference type="Proteomes" id="UP000186040">
    <property type="component" value="Unassembled WGS sequence"/>
</dbReference>
<protein>
    <submittedName>
        <fullName evidence="4">Methyltransferase</fullName>
    </submittedName>
</protein>
<organism evidence="4 5">
    <name type="scientific">Actinokineospora bangkokensis</name>
    <dbReference type="NCBI Taxonomy" id="1193682"/>
    <lineage>
        <taxon>Bacteria</taxon>
        <taxon>Bacillati</taxon>
        <taxon>Actinomycetota</taxon>
        <taxon>Actinomycetes</taxon>
        <taxon>Pseudonocardiales</taxon>
        <taxon>Pseudonocardiaceae</taxon>
        <taxon>Actinokineospora</taxon>
    </lineage>
</organism>
<evidence type="ECO:0000256" key="2">
    <source>
        <dbReference type="ARBA" id="ARBA00022679"/>
    </source>
</evidence>
<dbReference type="OrthoDB" id="9799672at2"/>
<dbReference type="InterPro" id="IPR002935">
    <property type="entry name" value="SAM_O-MeTrfase"/>
</dbReference>
<evidence type="ECO:0000313" key="4">
    <source>
        <dbReference type="EMBL" id="OLR93804.1"/>
    </source>
</evidence>
<evidence type="ECO:0000256" key="3">
    <source>
        <dbReference type="ARBA" id="ARBA00022691"/>
    </source>
</evidence>